<evidence type="ECO:0000313" key="1">
    <source>
        <dbReference type="EMBL" id="KZT76063.1"/>
    </source>
</evidence>
<evidence type="ECO:0000313" key="2">
    <source>
        <dbReference type="Proteomes" id="UP000250235"/>
    </source>
</evidence>
<keyword evidence="2" id="KW-1185">Reference proteome</keyword>
<accession>A0A2Z6ZZ32</accession>
<gene>
    <name evidence="1" type="ORF">F511_46912</name>
</gene>
<dbReference type="EMBL" id="KV158210">
    <property type="protein sequence ID" value="KZT76063.1"/>
    <property type="molecule type" value="Genomic_DNA"/>
</dbReference>
<reference evidence="1 2" key="1">
    <citation type="journal article" date="2015" name="Proc. Natl. Acad. Sci. U.S.A.">
        <title>The resurrection genome of Boea hygrometrica: A blueprint for survival of dehydration.</title>
        <authorList>
            <person name="Xiao L."/>
            <person name="Yang G."/>
            <person name="Zhang L."/>
            <person name="Yang X."/>
            <person name="Zhao S."/>
            <person name="Ji Z."/>
            <person name="Zhou Q."/>
            <person name="Hu M."/>
            <person name="Wang Y."/>
            <person name="Chen M."/>
            <person name="Xu Y."/>
            <person name="Jin H."/>
            <person name="Xiao X."/>
            <person name="Hu G."/>
            <person name="Bao F."/>
            <person name="Hu Y."/>
            <person name="Wan P."/>
            <person name="Li L."/>
            <person name="Deng X."/>
            <person name="Kuang T."/>
            <person name="Xiang C."/>
            <person name="Zhu J.K."/>
            <person name="Oliver M.J."/>
            <person name="He Y."/>
        </authorList>
    </citation>
    <scope>NUCLEOTIDE SEQUENCE [LARGE SCALE GENOMIC DNA]</scope>
    <source>
        <strain evidence="2">cv. XS01</strain>
    </source>
</reference>
<name>A0A2Z6ZZ32_9LAMI</name>
<proteinExistence type="predicted"/>
<dbReference type="AlphaFoldDB" id="A0A2Z6ZZ32"/>
<dbReference type="Proteomes" id="UP000250235">
    <property type="component" value="Unassembled WGS sequence"/>
</dbReference>
<protein>
    <submittedName>
        <fullName evidence="1">Uncharacterized protein</fullName>
    </submittedName>
</protein>
<organism evidence="1 2">
    <name type="scientific">Dorcoceras hygrometricum</name>
    <dbReference type="NCBI Taxonomy" id="472368"/>
    <lineage>
        <taxon>Eukaryota</taxon>
        <taxon>Viridiplantae</taxon>
        <taxon>Streptophyta</taxon>
        <taxon>Embryophyta</taxon>
        <taxon>Tracheophyta</taxon>
        <taxon>Spermatophyta</taxon>
        <taxon>Magnoliopsida</taxon>
        <taxon>eudicotyledons</taxon>
        <taxon>Gunneridae</taxon>
        <taxon>Pentapetalae</taxon>
        <taxon>asterids</taxon>
        <taxon>lamiids</taxon>
        <taxon>Lamiales</taxon>
        <taxon>Gesneriaceae</taxon>
        <taxon>Didymocarpoideae</taxon>
        <taxon>Trichosporeae</taxon>
        <taxon>Loxocarpinae</taxon>
        <taxon>Dorcoceras</taxon>
    </lineage>
</organism>
<sequence length="84" mass="9274">MMLPSVTAAEITKIKSDLPVEIKEVHDQDWYYASLPKISATEKGKAPLEEADTVKGNPAREMVQLTCADVDSLVQLRQQCQAPC</sequence>